<dbReference type="RefSeq" id="WP_138855797.1">
    <property type="nucleotide sequence ID" value="NZ_CP040709.1"/>
</dbReference>
<evidence type="ECO:0000313" key="2">
    <source>
        <dbReference type="Proteomes" id="UP000554837"/>
    </source>
</evidence>
<evidence type="ECO:0000313" key="1">
    <source>
        <dbReference type="EMBL" id="MBB5204537.1"/>
    </source>
</evidence>
<dbReference type="AlphaFoldDB" id="A0A840S0E0"/>
<accession>A0A840S0E0</accession>
<keyword evidence="2" id="KW-1185">Reference proteome</keyword>
<gene>
    <name evidence="1" type="ORF">HNQ51_001851</name>
</gene>
<dbReference type="Proteomes" id="UP000554837">
    <property type="component" value="Unassembled WGS sequence"/>
</dbReference>
<dbReference type="OrthoDB" id="9155022at2"/>
<name>A0A840S0E0_9BURK</name>
<sequence>MAYLRRYSQQVPPAMKVVDALQAHQGLAHLNELAAGSKARLECVRAAIPKSLHGALLAGPLDDSGWTLLARNAAAAAKLRQLKPHLELLLAERFGAQAQLRIKVLGGFG</sequence>
<comment type="caution">
    <text evidence="1">The sequence shown here is derived from an EMBL/GenBank/DDBJ whole genome shotgun (WGS) entry which is preliminary data.</text>
</comment>
<reference evidence="1 2" key="1">
    <citation type="submission" date="2020-08" db="EMBL/GenBank/DDBJ databases">
        <title>Genomic Encyclopedia of Type Strains, Phase IV (KMG-IV): sequencing the most valuable type-strain genomes for metagenomic binning, comparative biology and taxonomic classification.</title>
        <authorList>
            <person name="Goeker M."/>
        </authorList>
    </citation>
    <scope>NUCLEOTIDE SEQUENCE [LARGE SCALE GENOMIC DNA]</scope>
    <source>
        <strain evidence="1 2">DSM 23958</strain>
    </source>
</reference>
<organism evidence="1 2">
    <name type="scientific">Inhella inkyongensis</name>
    <dbReference type="NCBI Taxonomy" id="392593"/>
    <lineage>
        <taxon>Bacteria</taxon>
        <taxon>Pseudomonadati</taxon>
        <taxon>Pseudomonadota</taxon>
        <taxon>Betaproteobacteria</taxon>
        <taxon>Burkholderiales</taxon>
        <taxon>Sphaerotilaceae</taxon>
        <taxon>Inhella</taxon>
    </lineage>
</organism>
<protein>
    <recommendedName>
        <fullName evidence="3">DUF721 domain-containing protein</fullName>
    </recommendedName>
</protein>
<dbReference type="EMBL" id="JACHHO010000002">
    <property type="protein sequence ID" value="MBB5204537.1"/>
    <property type="molecule type" value="Genomic_DNA"/>
</dbReference>
<evidence type="ECO:0008006" key="3">
    <source>
        <dbReference type="Google" id="ProtNLM"/>
    </source>
</evidence>
<proteinExistence type="predicted"/>